<dbReference type="GO" id="GO:0000701">
    <property type="term" value="F:purine-specific mismatch base pair DNA N-glycosylase activity"/>
    <property type="evidence" value="ECO:0007669"/>
    <property type="project" value="UniProtKB-EC"/>
</dbReference>
<keyword evidence="10 14" id="KW-0408">Iron</keyword>
<dbReference type="PANTHER" id="PTHR42944:SF1">
    <property type="entry name" value="ADENINE DNA GLYCOSYLASE"/>
    <property type="match status" value="1"/>
</dbReference>
<dbReference type="EMBL" id="DVMY01000103">
    <property type="protein sequence ID" value="HIU37931.1"/>
    <property type="molecule type" value="Genomic_DNA"/>
</dbReference>
<comment type="function">
    <text evidence="2">Adenine glycosylase active on G-A mispairs. MutY also corrects error-prone DNA synthesis past GO lesions which are due to the oxidatively damaged form of guanine: 7,8-dihydro-8-oxoguanine (8-oxo-dGTP).</text>
</comment>
<dbReference type="GO" id="GO:0006284">
    <property type="term" value="P:base-excision repair"/>
    <property type="evidence" value="ECO:0007669"/>
    <property type="project" value="UniProtKB-UniRule"/>
</dbReference>
<accession>A0A9D1LGI8</accession>
<evidence type="ECO:0000256" key="2">
    <source>
        <dbReference type="ARBA" id="ARBA00002933"/>
    </source>
</evidence>
<dbReference type="InterPro" id="IPR003265">
    <property type="entry name" value="HhH-GPD_domain"/>
</dbReference>
<dbReference type="AlphaFoldDB" id="A0A9D1LGI8"/>
<evidence type="ECO:0000256" key="14">
    <source>
        <dbReference type="RuleBase" id="RU365096"/>
    </source>
</evidence>
<keyword evidence="11" id="KW-0411">Iron-sulfur</keyword>
<dbReference type="GO" id="GO:0034039">
    <property type="term" value="F:8-oxo-7,8-dihydroguanine DNA N-glycosylase activity"/>
    <property type="evidence" value="ECO:0007669"/>
    <property type="project" value="TreeGrafter"/>
</dbReference>
<evidence type="ECO:0000256" key="6">
    <source>
        <dbReference type="ARBA" id="ARBA00022485"/>
    </source>
</evidence>
<dbReference type="Gene3D" id="1.10.1670.10">
    <property type="entry name" value="Helix-hairpin-Helix base-excision DNA repair enzymes (C-terminal)"/>
    <property type="match status" value="1"/>
</dbReference>
<dbReference type="SUPFAM" id="SSF48150">
    <property type="entry name" value="DNA-glycosylase"/>
    <property type="match status" value="1"/>
</dbReference>
<dbReference type="Pfam" id="PF00730">
    <property type="entry name" value="HhH-GPD"/>
    <property type="match status" value="1"/>
</dbReference>
<dbReference type="PANTHER" id="PTHR42944">
    <property type="entry name" value="ADENINE DNA GLYCOSYLASE"/>
    <property type="match status" value="1"/>
</dbReference>
<keyword evidence="8 14" id="KW-0227">DNA damage</keyword>
<protein>
    <recommendedName>
        <fullName evidence="5 14">Adenine DNA glycosylase</fullName>
        <ecNumber evidence="4 14">3.2.2.31</ecNumber>
    </recommendedName>
</protein>
<dbReference type="GO" id="GO:0046872">
    <property type="term" value="F:metal ion binding"/>
    <property type="evidence" value="ECO:0007669"/>
    <property type="project" value="UniProtKB-UniRule"/>
</dbReference>
<dbReference type="Gene3D" id="3.90.79.10">
    <property type="entry name" value="Nucleoside Triphosphate Pyrophosphohydrolase"/>
    <property type="match status" value="1"/>
</dbReference>
<keyword evidence="7" id="KW-0479">Metal-binding</keyword>
<dbReference type="GO" id="GO:0032357">
    <property type="term" value="F:oxidized purine DNA binding"/>
    <property type="evidence" value="ECO:0007669"/>
    <property type="project" value="TreeGrafter"/>
</dbReference>
<evidence type="ECO:0000256" key="9">
    <source>
        <dbReference type="ARBA" id="ARBA00022801"/>
    </source>
</evidence>
<reference evidence="16" key="1">
    <citation type="submission" date="2020-10" db="EMBL/GenBank/DDBJ databases">
        <authorList>
            <person name="Gilroy R."/>
        </authorList>
    </citation>
    <scope>NUCLEOTIDE SEQUENCE</scope>
    <source>
        <strain evidence="16">7463</strain>
    </source>
</reference>
<evidence type="ECO:0000259" key="15">
    <source>
        <dbReference type="SMART" id="SM00478"/>
    </source>
</evidence>
<evidence type="ECO:0000256" key="5">
    <source>
        <dbReference type="ARBA" id="ARBA00022023"/>
    </source>
</evidence>
<dbReference type="InterPro" id="IPR005760">
    <property type="entry name" value="A/G_AdeGlyc_MutY"/>
</dbReference>
<dbReference type="InterPro" id="IPR023170">
    <property type="entry name" value="HhH_base_excis_C"/>
</dbReference>
<dbReference type="Proteomes" id="UP000824083">
    <property type="component" value="Unassembled WGS sequence"/>
</dbReference>
<dbReference type="InterPro" id="IPR011257">
    <property type="entry name" value="DNA_glycosylase"/>
</dbReference>
<dbReference type="PROSITE" id="PS01155">
    <property type="entry name" value="ENDONUCLEASE_III_2"/>
    <property type="match status" value="1"/>
</dbReference>
<name>A0A9D1LGI8_9BURK</name>
<evidence type="ECO:0000256" key="12">
    <source>
        <dbReference type="ARBA" id="ARBA00023204"/>
    </source>
</evidence>
<dbReference type="SMART" id="SM00478">
    <property type="entry name" value="ENDO3c"/>
    <property type="match status" value="1"/>
</dbReference>
<keyword evidence="13 14" id="KW-0326">Glycosidase</keyword>
<evidence type="ECO:0000313" key="16">
    <source>
        <dbReference type="EMBL" id="HIU37931.1"/>
    </source>
</evidence>
<organism evidence="16 17">
    <name type="scientific">Candidatus Aphodousia faecigallinarum</name>
    <dbReference type="NCBI Taxonomy" id="2840677"/>
    <lineage>
        <taxon>Bacteria</taxon>
        <taxon>Pseudomonadati</taxon>
        <taxon>Pseudomonadota</taxon>
        <taxon>Betaproteobacteria</taxon>
        <taxon>Burkholderiales</taxon>
        <taxon>Sutterellaceae</taxon>
        <taxon>Sutterellaceae incertae sedis</taxon>
        <taxon>Candidatus Aphodousia</taxon>
    </lineage>
</organism>
<evidence type="ECO:0000256" key="11">
    <source>
        <dbReference type="ARBA" id="ARBA00023014"/>
    </source>
</evidence>
<keyword evidence="12" id="KW-0234">DNA repair</keyword>
<proteinExistence type="inferred from homology"/>
<dbReference type="Pfam" id="PF14815">
    <property type="entry name" value="NUDIX_4"/>
    <property type="match status" value="1"/>
</dbReference>
<dbReference type="InterPro" id="IPR004036">
    <property type="entry name" value="Endonuclease-III-like_CS2"/>
</dbReference>
<dbReference type="InterPro" id="IPR044298">
    <property type="entry name" value="MIG/MutY"/>
</dbReference>
<dbReference type="CDD" id="cd00056">
    <property type="entry name" value="ENDO3c"/>
    <property type="match status" value="1"/>
</dbReference>
<evidence type="ECO:0000256" key="13">
    <source>
        <dbReference type="ARBA" id="ARBA00023295"/>
    </source>
</evidence>
<gene>
    <name evidence="16" type="primary">mutY</name>
    <name evidence="16" type="ORF">IAC56_06640</name>
</gene>
<dbReference type="Gene3D" id="1.10.340.30">
    <property type="entry name" value="Hypothetical protein, domain 2"/>
    <property type="match status" value="1"/>
</dbReference>
<evidence type="ECO:0000256" key="10">
    <source>
        <dbReference type="ARBA" id="ARBA00023004"/>
    </source>
</evidence>
<dbReference type="GO" id="GO:0006298">
    <property type="term" value="P:mismatch repair"/>
    <property type="evidence" value="ECO:0007669"/>
    <property type="project" value="TreeGrafter"/>
</dbReference>
<dbReference type="InterPro" id="IPR029119">
    <property type="entry name" value="MutY_C"/>
</dbReference>
<sequence length="345" mass="39733">MQTKQFSTKLIQWQKENGRHHLPWQVKDPYARWVSEIMLQQTQVSTVIEYFERFMSRFPTVQSLACATEDEVMQYWSGLGYYSRARNLHKTAQIIVNENFGVFPKERTEWEALPGIGRSTAAAIVAFSFGAKETILDGNVKRVLMRLHGIDARADDKDAVKRLWALAEDCLPDENIDVYIQGLMDFGATLCTKHPKCLTCIFQKECKALEAGLQEQIPRPKKRLDRPVKERTFLLLWLDNECLLQKRAEKGVWKGLFSLPQKEGILTEQQIEVAVRAMGMTIKNMRPLESFSHDFSHYRLILHPVAIRVQDKGESIANQRWVSLSELPDIGLPAPIRGLLERFFA</sequence>
<keyword evidence="9" id="KW-0378">Hydrolase</keyword>
<evidence type="ECO:0000256" key="7">
    <source>
        <dbReference type="ARBA" id="ARBA00022723"/>
    </source>
</evidence>
<feature type="domain" description="HhH-GPD" evidence="15">
    <location>
        <begin position="38"/>
        <end position="189"/>
    </location>
</feature>
<dbReference type="SUPFAM" id="SSF55811">
    <property type="entry name" value="Nudix"/>
    <property type="match status" value="1"/>
</dbReference>
<evidence type="ECO:0000256" key="8">
    <source>
        <dbReference type="ARBA" id="ARBA00022763"/>
    </source>
</evidence>
<evidence type="ECO:0000256" key="1">
    <source>
        <dbReference type="ARBA" id="ARBA00000843"/>
    </source>
</evidence>
<dbReference type="FunFam" id="1.10.340.30:FF:000002">
    <property type="entry name" value="Adenine DNA glycosylase"/>
    <property type="match status" value="1"/>
</dbReference>
<reference evidence="16" key="2">
    <citation type="journal article" date="2021" name="PeerJ">
        <title>Extensive microbial diversity within the chicken gut microbiome revealed by metagenomics and culture.</title>
        <authorList>
            <person name="Gilroy R."/>
            <person name="Ravi A."/>
            <person name="Getino M."/>
            <person name="Pursley I."/>
            <person name="Horton D.L."/>
            <person name="Alikhan N.F."/>
            <person name="Baker D."/>
            <person name="Gharbi K."/>
            <person name="Hall N."/>
            <person name="Watson M."/>
            <person name="Adriaenssens E.M."/>
            <person name="Foster-Nyarko E."/>
            <person name="Jarju S."/>
            <person name="Secka A."/>
            <person name="Antonio M."/>
            <person name="Oren A."/>
            <person name="Chaudhuri R.R."/>
            <person name="La Ragione R."/>
            <person name="Hildebrand F."/>
            <person name="Pallen M.J."/>
        </authorList>
    </citation>
    <scope>NUCLEOTIDE SEQUENCE</scope>
    <source>
        <strain evidence="16">7463</strain>
    </source>
</reference>
<evidence type="ECO:0000313" key="17">
    <source>
        <dbReference type="Proteomes" id="UP000824083"/>
    </source>
</evidence>
<dbReference type="EC" id="3.2.2.31" evidence="4 14"/>
<keyword evidence="6" id="KW-0004">4Fe-4S</keyword>
<comment type="similarity">
    <text evidence="3 14">Belongs to the Nth/MutY family.</text>
</comment>
<dbReference type="NCBIfam" id="TIGR01084">
    <property type="entry name" value="mutY"/>
    <property type="match status" value="1"/>
</dbReference>
<dbReference type="GO" id="GO:0051539">
    <property type="term" value="F:4 iron, 4 sulfur cluster binding"/>
    <property type="evidence" value="ECO:0007669"/>
    <property type="project" value="UniProtKB-UniRule"/>
</dbReference>
<dbReference type="GO" id="GO:0035485">
    <property type="term" value="F:adenine/guanine mispair binding"/>
    <property type="evidence" value="ECO:0007669"/>
    <property type="project" value="TreeGrafter"/>
</dbReference>
<dbReference type="CDD" id="cd03431">
    <property type="entry name" value="NUDIX_DNA_Glycosylase_C-MutY"/>
    <property type="match status" value="1"/>
</dbReference>
<comment type="catalytic activity">
    <reaction evidence="1 14">
        <text>Hydrolyzes free adenine bases from 7,8-dihydro-8-oxoguanine:adenine mismatched double-stranded DNA, leaving an apurinic site.</text>
        <dbReference type="EC" id="3.2.2.31"/>
    </reaction>
</comment>
<evidence type="ECO:0000256" key="3">
    <source>
        <dbReference type="ARBA" id="ARBA00008343"/>
    </source>
</evidence>
<comment type="caution">
    <text evidence="16">The sequence shown here is derived from an EMBL/GenBank/DDBJ whole genome shotgun (WGS) entry which is preliminary data.</text>
</comment>
<comment type="cofactor">
    <cofactor evidence="14">
        <name>[4Fe-4S] cluster</name>
        <dbReference type="ChEBI" id="CHEBI:49883"/>
    </cofactor>
    <text evidence="14">Binds 1 [4Fe-4S] cluster.</text>
</comment>
<dbReference type="InterPro" id="IPR015797">
    <property type="entry name" value="NUDIX_hydrolase-like_dom_sf"/>
</dbReference>
<evidence type="ECO:0000256" key="4">
    <source>
        <dbReference type="ARBA" id="ARBA00012045"/>
    </source>
</evidence>